<evidence type="ECO:0000313" key="4">
    <source>
        <dbReference type="EMBL" id="QNV37795.1"/>
    </source>
</evidence>
<evidence type="ECO:0000256" key="2">
    <source>
        <dbReference type="ARBA" id="ARBA00022485"/>
    </source>
</evidence>
<dbReference type="Pfam" id="PF06968">
    <property type="entry name" value="BATS"/>
    <property type="match status" value="1"/>
</dbReference>
<dbReference type="Proteomes" id="UP000516404">
    <property type="component" value="Chromosome"/>
</dbReference>
<keyword evidence="2" id="KW-0479">Metal-binding</keyword>
<comment type="cofactor">
    <cofactor evidence="1">
        <name>[4Fe-4S] cluster</name>
        <dbReference type="ChEBI" id="CHEBI:49883"/>
    </cofactor>
</comment>
<keyword evidence="5" id="KW-1185">Reference proteome</keyword>
<feature type="domain" description="Biotin and thiamin synthesis-associated" evidence="3">
    <location>
        <begin position="100"/>
        <end position="172"/>
    </location>
</feature>
<keyword evidence="2" id="KW-0411">Iron-sulfur</keyword>
<dbReference type="InterPro" id="IPR010722">
    <property type="entry name" value="BATS_dom"/>
</dbReference>
<reference evidence="4 5" key="1">
    <citation type="submission" date="2020-09" db="EMBL/GenBank/DDBJ databases">
        <title>Investigation of environmental microbes.</title>
        <authorList>
            <person name="Ou Y."/>
            <person name="Kang Q."/>
        </authorList>
    </citation>
    <scope>NUCLEOTIDE SEQUENCE [LARGE SCALE GENOMIC DNA]</scope>
    <source>
        <strain evidence="4 5">KJZ-14</strain>
    </source>
</reference>
<evidence type="ECO:0000256" key="1">
    <source>
        <dbReference type="ARBA" id="ARBA00001966"/>
    </source>
</evidence>
<dbReference type="AlphaFoldDB" id="A0A7H2BDP9"/>
<accession>A0A7H2BDP9</accession>
<keyword evidence="2" id="KW-0004">4Fe-4S</keyword>
<evidence type="ECO:0000313" key="5">
    <source>
        <dbReference type="Proteomes" id="UP000516404"/>
    </source>
</evidence>
<protein>
    <recommendedName>
        <fullName evidence="3">Biotin and thiamin synthesis-associated domain-containing protein</fullName>
    </recommendedName>
</protein>
<sequence length="224" mass="23690">MFFTELAERVITAEPATRDELEQMLTAPEAQTFTMVDAASSLRYRFFQNTVKLGNLDSNGSGFEGKVLEIAPDLTNEDIAADIAQIAGTKDTITVDFLQLEGHNSLPAMRALRILAATRVAAPRATLVVGEGRADTLQSLQPLALHIANALVLADREAENGTLVLADLTMITDGRFKVLGAENRDLLAEHKEFMDAHGFALPEVAPTSGGCGGNCACGSGGCGA</sequence>
<organism evidence="4 5">
    <name type="scientific">Rothia terrae</name>
    <dbReference type="NCBI Taxonomy" id="396015"/>
    <lineage>
        <taxon>Bacteria</taxon>
        <taxon>Bacillati</taxon>
        <taxon>Actinomycetota</taxon>
        <taxon>Actinomycetes</taxon>
        <taxon>Micrococcales</taxon>
        <taxon>Micrococcaceae</taxon>
        <taxon>Rothia</taxon>
    </lineage>
</organism>
<keyword evidence="2" id="KW-0408">Iron</keyword>
<dbReference type="GeneID" id="96622663"/>
<dbReference type="RefSeq" id="WP_190724610.1">
    <property type="nucleotide sequence ID" value="NZ_CP061539.1"/>
</dbReference>
<dbReference type="EMBL" id="CP061539">
    <property type="protein sequence ID" value="QNV37795.1"/>
    <property type="molecule type" value="Genomic_DNA"/>
</dbReference>
<proteinExistence type="predicted"/>
<evidence type="ECO:0000259" key="3">
    <source>
        <dbReference type="Pfam" id="PF06968"/>
    </source>
</evidence>
<dbReference type="KEGG" id="rter:IDM49_00305"/>
<name>A0A7H2BDP9_9MICC</name>
<gene>
    <name evidence="4" type="ORF">IDM49_00305</name>
</gene>